<evidence type="ECO:0000313" key="5">
    <source>
        <dbReference type="EMBL" id="AYC65132.1"/>
    </source>
</evidence>
<dbReference type="Gene3D" id="3.30.1370.30">
    <property type="match status" value="1"/>
</dbReference>
<dbReference type="InterPro" id="IPR035987">
    <property type="entry name" value="Ribosomal_uS8_sf"/>
</dbReference>
<comment type="similarity">
    <text evidence="1 4">Belongs to the universal ribosomal protein uS8 family.</text>
</comment>
<reference evidence="5" key="1">
    <citation type="submission" date="2018-07" db="EMBL/GenBank/DDBJ databases">
        <authorList>
            <person name="Quirk P.G."/>
            <person name="Krulwich T.A."/>
        </authorList>
    </citation>
    <scope>NUCLEOTIDE SEQUENCE</scope>
</reference>
<reference evidence="5" key="2">
    <citation type="journal article" date="2019" name="Mol. Phylogenet. Evol.">
        <title>Reassessment of the classification of bryopsidales (chlorophyta) based on chloroplast phylogenomic analyses.</title>
        <authorList>
            <person name="Cremen M.C."/>
            <person name="Leliaert F."/>
            <person name="West J."/>
            <person name="Lam D.W."/>
            <person name="Shimada S."/>
            <person name="Lopez-Bautista J.M."/>
            <person name="Verbruggen H."/>
        </authorList>
    </citation>
    <scope>NUCLEOTIDE SEQUENCE</scope>
</reference>
<name>A0A386B0B4_9CHLO</name>
<dbReference type="Pfam" id="PF00410">
    <property type="entry name" value="Ribosomal_S8"/>
    <property type="match status" value="1"/>
</dbReference>
<geneLocation type="chloroplast" evidence="5"/>
<dbReference type="GO" id="GO:0019843">
    <property type="term" value="F:rRNA binding"/>
    <property type="evidence" value="ECO:0007669"/>
    <property type="project" value="UniProtKB-UniRule"/>
</dbReference>
<dbReference type="GO" id="GO:0009507">
    <property type="term" value="C:chloroplast"/>
    <property type="evidence" value="ECO:0007669"/>
    <property type="project" value="UniProtKB-SubCell"/>
</dbReference>
<evidence type="ECO:0000256" key="1">
    <source>
        <dbReference type="ARBA" id="ARBA00006471"/>
    </source>
</evidence>
<gene>
    <name evidence="4 5" type="primary">rps8</name>
</gene>
<protein>
    <recommendedName>
        <fullName evidence="4">Small ribosomal subunit protein uS8c</fullName>
    </recommendedName>
</protein>
<sequence length="125" mass="14283">MQDSLSDFFTRIRNACLIRCQTVQVPSTQINQKIIQILIRHGFIQCFENCNHSLICTLKYNQNKPLITQIRRLSRPGCRMYVAYSQIPQICGQLGILFISTSRGILTDREARQFGIGGELLGFVC</sequence>
<comment type="subcellular location">
    <subcellularLocation>
        <location evidence="4">Plastid</location>
        <location evidence="4">Chloroplast</location>
    </subcellularLocation>
</comment>
<dbReference type="SUPFAM" id="SSF56047">
    <property type="entry name" value="Ribosomal protein S8"/>
    <property type="match status" value="1"/>
</dbReference>
<dbReference type="Gene3D" id="3.30.1490.10">
    <property type="match status" value="1"/>
</dbReference>
<comment type="function">
    <text evidence="4">One of the primary rRNA binding proteins, it binds directly to 16S rRNA central domain where it helps coordinate assembly of the platform of the 30S subunit.</text>
</comment>
<dbReference type="InterPro" id="IPR000630">
    <property type="entry name" value="Ribosomal_uS8"/>
</dbReference>
<keyword evidence="3 4" id="KW-0687">Ribonucleoprotein</keyword>
<dbReference type="GO" id="GO:0006412">
    <property type="term" value="P:translation"/>
    <property type="evidence" value="ECO:0007669"/>
    <property type="project" value="UniProtKB-UniRule"/>
</dbReference>
<dbReference type="GO" id="GO:0005840">
    <property type="term" value="C:ribosome"/>
    <property type="evidence" value="ECO:0007669"/>
    <property type="project" value="UniProtKB-KW"/>
</dbReference>
<dbReference type="FunFam" id="3.30.1490.10:FF:000001">
    <property type="entry name" value="30S ribosomal protein S8"/>
    <property type="match status" value="1"/>
</dbReference>
<keyword evidence="4" id="KW-0699">rRNA-binding</keyword>
<organism evidence="5">
    <name type="scientific">Caulerpa verticillata</name>
    <dbReference type="NCBI Taxonomy" id="177082"/>
    <lineage>
        <taxon>Eukaryota</taxon>
        <taxon>Viridiplantae</taxon>
        <taxon>Chlorophyta</taxon>
        <taxon>core chlorophytes</taxon>
        <taxon>Ulvophyceae</taxon>
        <taxon>TCBD clade</taxon>
        <taxon>Bryopsidales</taxon>
        <taxon>Halimedineae</taxon>
        <taxon>Caulerpaceae</taxon>
        <taxon>Caulerpa</taxon>
    </lineage>
</organism>
<dbReference type="NCBIfam" id="NF001109">
    <property type="entry name" value="PRK00136.1"/>
    <property type="match status" value="1"/>
</dbReference>
<keyword evidence="5" id="KW-0934">Plastid</keyword>
<dbReference type="GeneID" id="38279042"/>
<keyword evidence="4" id="KW-0694">RNA-binding</keyword>
<evidence type="ECO:0000256" key="2">
    <source>
        <dbReference type="ARBA" id="ARBA00022980"/>
    </source>
</evidence>
<dbReference type="HAMAP" id="MF_01302_B">
    <property type="entry name" value="Ribosomal_uS8_B"/>
    <property type="match status" value="1"/>
</dbReference>
<dbReference type="GO" id="GO:1990904">
    <property type="term" value="C:ribonucleoprotein complex"/>
    <property type="evidence" value="ECO:0007669"/>
    <property type="project" value="UniProtKB-KW"/>
</dbReference>
<keyword evidence="5" id="KW-0150">Chloroplast</keyword>
<proteinExistence type="inferred from homology"/>
<comment type="subunit">
    <text evidence="4">Part of the 30S ribosomal subunit.</text>
</comment>
<evidence type="ECO:0000256" key="3">
    <source>
        <dbReference type="ARBA" id="ARBA00023274"/>
    </source>
</evidence>
<dbReference type="GO" id="GO:0003735">
    <property type="term" value="F:structural constituent of ribosome"/>
    <property type="evidence" value="ECO:0007669"/>
    <property type="project" value="InterPro"/>
</dbReference>
<evidence type="ECO:0000256" key="4">
    <source>
        <dbReference type="HAMAP-Rule" id="MF_01302"/>
    </source>
</evidence>
<keyword evidence="2 4" id="KW-0689">Ribosomal protein</keyword>
<dbReference type="PANTHER" id="PTHR11758">
    <property type="entry name" value="40S RIBOSOMAL PROTEIN S15A"/>
    <property type="match status" value="1"/>
</dbReference>
<dbReference type="EMBL" id="MH591106">
    <property type="protein sequence ID" value="AYC65132.1"/>
    <property type="molecule type" value="Genomic_DNA"/>
</dbReference>
<dbReference type="AlphaFoldDB" id="A0A386B0B4"/>
<accession>A0A386B0B4</accession>
<dbReference type="RefSeq" id="YP_009519231.1">
    <property type="nucleotide sequence ID" value="NC_039523.1"/>
</dbReference>